<feature type="region of interest" description="Disordered" evidence="1">
    <location>
        <begin position="477"/>
        <end position="511"/>
    </location>
</feature>
<dbReference type="AlphaFoldDB" id="A0A9P1D9U6"/>
<proteinExistence type="predicted"/>
<comment type="caution">
    <text evidence="2">The sequence shown here is derived from an EMBL/GenBank/DDBJ whole genome shotgun (WGS) entry which is preliminary data.</text>
</comment>
<dbReference type="Proteomes" id="UP001152797">
    <property type="component" value="Unassembled WGS sequence"/>
</dbReference>
<evidence type="ECO:0000313" key="3">
    <source>
        <dbReference type="EMBL" id="CAL1158956.1"/>
    </source>
</evidence>
<dbReference type="EMBL" id="CAMXCT030003653">
    <property type="protein sequence ID" value="CAL4792893.1"/>
    <property type="molecule type" value="Genomic_DNA"/>
</dbReference>
<evidence type="ECO:0000313" key="5">
    <source>
        <dbReference type="Proteomes" id="UP001152797"/>
    </source>
</evidence>
<sequence length="511" mass="57175">VEGKDGLRRFGTVLEVDAEKGGKTVKLDLEASDPDEEESPAKEKTPEEKPAEEFAFVVDGDFEKIRVEYFLKTTKPGDEIQGFKLEKSMPMAPVGITGFKERKTAHKEGVKDWYRLDVVKTLNAALAKTSWDDEATHFGHVDPGGHGGSHWLDQENLTFYFINGTVIALSESRDLLDSGQAGTGCTHRLVPEAHITFKGKVSDEIKKFEVREDNENPKIEDLGLGLAFSAGVRCGWVLSVEDTLSEDNTGIQPKISKEELVANPEKLLEMENVTLVLECEEPEQSCDVEMYSENFYNYDIESNFCTVQFETDGDGCSYPERRWGVLCLVVPKDFEPKEGELKWKWLTSDDVGEDVKDLPILKEASTSAAKVGTLSPSDDHIKIIKEVEVEDSTFLQLADGQWIPIFQEDEDGNKTSVLAKVEPWDEVMAGASEILNHAEGVADANPLVSREGWDEERLRALCMRHGWEFEWMSEDGERRRRGAERQGLVAMPFATTKSDTQCPDGFETKSS</sequence>
<accession>A0A9P1D9U6</accession>
<reference evidence="3" key="2">
    <citation type="submission" date="2024-04" db="EMBL/GenBank/DDBJ databases">
        <authorList>
            <person name="Chen Y."/>
            <person name="Shah S."/>
            <person name="Dougan E. K."/>
            <person name="Thang M."/>
            <person name="Chan C."/>
        </authorList>
    </citation>
    <scope>NUCLEOTIDE SEQUENCE [LARGE SCALE GENOMIC DNA]</scope>
</reference>
<feature type="compositionally biased region" description="Basic and acidic residues" evidence="1">
    <location>
        <begin position="39"/>
        <end position="50"/>
    </location>
</feature>
<dbReference type="EMBL" id="CAMXCT010003653">
    <property type="protein sequence ID" value="CAI4005581.1"/>
    <property type="molecule type" value="Genomic_DNA"/>
</dbReference>
<organism evidence="2">
    <name type="scientific">Cladocopium goreaui</name>
    <dbReference type="NCBI Taxonomy" id="2562237"/>
    <lineage>
        <taxon>Eukaryota</taxon>
        <taxon>Sar</taxon>
        <taxon>Alveolata</taxon>
        <taxon>Dinophyceae</taxon>
        <taxon>Suessiales</taxon>
        <taxon>Symbiodiniaceae</taxon>
        <taxon>Cladocopium</taxon>
    </lineage>
</organism>
<evidence type="ECO:0000256" key="1">
    <source>
        <dbReference type="SAM" id="MobiDB-lite"/>
    </source>
</evidence>
<protein>
    <submittedName>
        <fullName evidence="4">B30.2/SPRY domain-containing protein</fullName>
    </submittedName>
</protein>
<feature type="region of interest" description="Disordered" evidence="1">
    <location>
        <begin position="24"/>
        <end position="50"/>
    </location>
</feature>
<gene>
    <name evidence="2" type="ORF">C1SCF055_LOCUS31291</name>
</gene>
<dbReference type="EMBL" id="CAMXCT020003653">
    <property type="protein sequence ID" value="CAL1158956.1"/>
    <property type="molecule type" value="Genomic_DNA"/>
</dbReference>
<dbReference type="OrthoDB" id="436226at2759"/>
<feature type="non-terminal residue" evidence="2">
    <location>
        <position position="1"/>
    </location>
</feature>
<keyword evidence="5" id="KW-1185">Reference proteome</keyword>
<reference evidence="2" key="1">
    <citation type="submission" date="2022-10" db="EMBL/GenBank/DDBJ databases">
        <authorList>
            <person name="Chen Y."/>
            <person name="Dougan E. K."/>
            <person name="Chan C."/>
            <person name="Rhodes N."/>
            <person name="Thang M."/>
        </authorList>
    </citation>
    <scope>NUCLEOTIDE SEQUENCE</scope>
</reference>
<evidence type="ECO:0000313" key="4">
    <source>
        <dbReference type="EMBL" id="CAL4792893.1"/>
    </source>
</evidence>
<name>A0A9P1D9U6_9DINO</name>
<evidence type="ECO:0000313" key="2">
    <source>
        <dbReference type="EMBL" id="CAI4005581.1"/>
    </source>
</evidence>